<dbReference type="Pfam" id="PF13556">
    <property type="entry name" value="HTH_30"/>
    <property type="match status" value="1"/>
</dbReference>
<comment type="similarity">
    <text evidence="1">Belongs to the CdaR family.</text>
</comment>
<evidence type="ECO:0000313" key="6">
    <source>
        <dbReference type="Proteomes" id="UP000642284"/>
    </source>
</evidence>
<dbReference type="EMBL" id="JACTVJ010000029">
    <property type="protein sequence ID" value="MBC9718752.1"/>
    <property type="molecule type" value="Genomic_DNA"/>
</dbReference>
<sequence length="523" mass="55568">MTNVAGTPVLAPRPAPAAALTVAQALELPALAGARLVAGHAGAPHPIRVANIMEVPDIVRWMRGGEFLLTTAYAVRDDERALAALVPEMARRGLAALGVKVGPYLPVLPEPMLRAADELAFPIVELPGEVMLNDILSEVIGTVLNRQALSLERTQALRERLSQAVLNGGSQHELIVLLARETGCPAAVRAVDGSVLTAADIVPDGVPPSITRPITVGGRPLGEVALWGDGSRTADGELAPAVEHVASLATMLLVQERALAERERRYRTLLLTALVSNPPGDRAEAARRAAALGWDLERARATVVVEVTPAPGAARTAPVTEERLLSAARTALGAQTPAWGTPGGMTVLAEPGSSLRQTCAALQRAVAAACPAHTVAVVAGSVREDFVELHLSHGEALSALALGRELDGPGSSFTRLYEECGVYRLLNQLPDAELRSLVAEALGPLIAHDARHDSSLVHSLSVYLQRDRNGVDAAEELHIHYNTLRYRLKQIEKLTGAPDKDPMRRLQTELALHAHRLLSARLR</sequence>
<evidence type="ECO:0000256" key="1">
    <source>
        <dbReference type="ARBA" id="ARBA00006754"/>
    </source>
</evidence>
<feature type="domain" description="PucR C-terminal helix-turn-helix" evidence="3">
    <location>
        <begin position="456"/>
        <end position="514"/>
    </location>
</feature>
<dbReference type="InterPro" id="IPR025736">
    <property type="entry name" value="PucR_C-HTH_dom"/>
</dbReference>
<keyword evidence="6" id="KW-1185">Reference proteome</keyword>
<dbReference type="PANTHER" id="PTHR33744">
    <property type="entry name" value="CARBOHYDRATE DIACID REGULATOR"/>
    <property type="match status" value="1"/>
</dbReference>
<comment type="caution">
    <text evidence="5">The sequence shown here is derived from an EMBL/GenBank/DDBJ whole genome shotgun (WGS) entry which is preliminary data.</text>
</comment>
<dbReference type="InterPro" id="IPR042070">
    <property type="entry name" value="PucR_C-HTH_sf"/>
</dbReference>
<dbReference type="InterPro" id="IPR051448">
    <property type="entry name" value="CdaR-like_regulators"/>
</dbReference>
<evidence type="ECO:0000259" key="2">
    <source>
        <dbReference type="Pfam" id="PF07905"/>
    </source>
</evidence>
<feature type="domain" description="CdaR GGDEF-like" evidence="4">
    <location>
        <begin position="281"/>
        <end position="401"/>
    </location>
</feature>
<evidence type="ECO:0000259" key="3">
    <source>
        <dbReference type="Pfam" id="PF13556"/>
    </source>
</evidence>
<accession>A0ABR7SVW4</accession>
<organism evidence="5 6">
    <name type="scientific">Streptomyces polyasparticus</name>
    <dbReference type="NCBI Taxonomy" id="2767826"/>
    <lineage>
        <taxon>Bacteria</taxon>
        <taxon>Bacillati</taxon>
        <taxon>Actinomycetota</taxon>
        <taxon>Actinomycetes</taxon>
        <taxon>Kitasatosporales</taxon>
        <taxon>Streptomycetaceae</taxon>
        <taxon>Streptomyces</taxon>
    </lineage>
</organism>
<evidence type="ECO:0000259" key="4">
    <source>
        <dbReference type="Pfam" id="PF17853"/>
    </source>
</evidence>
<name>A0ABR7SVW4_9ACTN</name>
<dbReference type="InterPro" id="IPR012914">
    <property type="entry name" value="PucR_dom"/>
</dbReference>
<dbReference type="Pfam" id="PF17853">
    <property type="entry name" value="GGDEF_2"/>
    <property type="match status" value="1"/>
</dbReference>
<dbReference type="Gene3D" id="1.10.10.2840">
    <property type="entry name" value="PucR C-terminal helix-turn-helix domain"/>
    <property type="match status" value="1"/>
</dbReference>
<proteinExistence type="inferred from homology"/>
<dbReference type="Pfam" id="PF07905">
    <property type="entry name" value="PucR"/>
    <property type="match status" value="1"/>
</dbReference>
<dbReference type="InterPro" id="IPR041522">
    <property type="entry name" value="CdaR_GGDEF"/>
</dbReference>
<dbReference type="Proteomes" id="UP000642284">
    <property type="component" value="Unassembled WGS sequence"/>
</dbReference>
<gene>
    <name evidence="5" type="ORF">H9Y04_40120</name>
</gene>
<dbReference type="PANTHER" id="PTHR33744:SF1">
    <property type="entry name" value="DNA-BINDING TRANSCRIPTIONAL ACTIVATOR ADER"/>
    <property type="match status" value="1"/>
</dbReference>
<feature type="domain" description="Purine catabolism PurC-like" evidence="2">
    <location>
        <begin position="25"/>
        <end position="140"/>
    </location>
</feature>
<reference evidence="5 6" key="1">
    <citation type="submission" date="2020-08" db="EMBL/GenBank/DDBJ databases">
        <title>Genemic of Streptomyces polyaspartic.</title>
        <authorList>
            <person name="Liu W."/>
        </authorList>
    </citation>
    <scope>NUCLEOTIDE SEQUENCE [LARGE SCALE GENOMIC DNA]</scope>
    <source>
        <strain evidence="5 6">TRM66268-LWL</strain>
    </source>
</reference>
<evidence type="ECO:0000313" key="5">
    <source>
        <dbReference type="EMBL" id="MBC9718752.1"/>
    </source>
</evidence>
<protein>
    <submittedName>
        <fullName evidence="5">PucR family transcriptional regulator ligand-binding domain-containing protein</fullName>
    </submittedName>
</protein>